<evidence type="ECO:0000313" key="1">
    <source>
        <dbReference type="EMBL" id="MCY4746915.1"/>
    </source>
</evidence>
<dbReference type="EMBL" id="JAPPUY010000005">
    <property type="protein sequence ID" value="MCY4746915.1"/>
    <property type="molecule type" value="Genomic_DNA"/>
</dbReference>
<name>A0ACC6CF59_9BURK</name>
<proteinExistence type="predicted"/>
<accession>A0ACC6CF59</accession>
<evidence type="ECO:0000313" key="2">
    <source>
        <dbReference type="Proteomes" id="UP001076464"/>
    </source>
</evidence>
<organism evidence="1 2">
    <name type="scientific">Roseateles hydrophilus</name>
    <dbReference type="NCBI Taxonomy" id="2975054"/>
    <lineage>
        <taxon>Bacteria</taxon>
        <taxon>Pseudomonadati</taxon>
        <taxon>Pseudomonadota</taxon>
        <taxon>Betaproteobacteria</taxon>
        <taxon>Burkholderiales</taxon>
        <taxon>Sphaerotilaceae</taxon>
        <taxon>Roseateles</taxon>
    </lineage>
</organism>
<reference evidence="1" key="1">
    <citation type="submission" date="2022-08" db="EMBL/GenBank/DDBJ databases">
        <title>Genome sequencing of Pelomonas sp. UHG3.</title>
        <authorList>
            <person name="So Y."/>
        </authorList>
    </citation>
    <scope>NUCLEOTIDE SEQUENCE</scope>
    <source>
        <strain evidence="1">UHG3</strain>
    </source>
</reference>
<gene>
    <name evidence="1" type="ORF">NYO99_18220</name>
</gene>
<comment type="caution">
    <text evidence="1">The sequence shown here is derived from an EMBL/GenBank/DDBJ whole genome shotgun (WGS) entry which is preliminary data.</text>
</comment>
<keyword evidence="2" id="KW-1185">Reference proteome</keyword>
<protein>
    <submittedName>
        <fullName evidence="1">DUF6279 family lipoprotein</fullName>
    </submittedName>
</protein>
<sequence>MHALRRFAALISLGLLLVLAGCSGLTLLYQQLPLAASLWADRYLDLDGPQRQRLREHLRQWQAWHRREELPQWLALLREAHQALEGGVTREELLALEQGALASAERSLQQAAPLAAPVLASLRPAQWQHLQQTLDARLTQWREREAGADAAQARGERWAAGLARWLGDLDRPVRRAAQAEAARWQVDLPAQAQVRAARQARTLEALRAWAQQEHGAGVALLMRNLQPQPAELAYREQALAAVLRLLNGLDAGQREAVHRHWRAWERELGRLQSGG</sequence>
<dbReference type="Proteomes" id="UP001076464">
    <property type="component" value="Unassembled WGS sequence"/>
</dbReference>
<keyword evidence="1" id="KW-0449">Lipoprotein</keyword>